<organism evidence="3 4">
    <name type="scientific">Psychroflexus salarius</name>
    <dbReference type="NCBI Taxonomy" id="1155689"/>
    <lineage>
        <taxon>Bacteria</taxon>
        <taxon>Pseudomonadati</taxon>
        <taxon>Bacteroidota</taxon>
        <taxon>Flavobacteriia</taxon>
        <taxon>Flavobacteriales</taxon>
        <taxon>Flavobacteriaceae</taxon>
        <taxon>Psychroflexus</taxon>
    </lineage>
</organism>
<dbReference type="Proteomes" id="UP000184462">
    <property type="component" value="Unassembled WGS sequence"/>
</dbReference>
<keyword evidence="1" id="KW-0472">Membrane</keyword>
<dbReference type="PANTHER" id="PTHR33371:SF4">
    <property type="entry name" value="INTERMEMBRANE PHOSPHOLIPID TRANSPORT SYSTEM BINDING PROTEIN MLAD"/>
    <property type="match status" value="1"/>
</dbReference>
<name>A0A1M4SYX6_9FLAO</name>
<gene>
    <name evidence="3" type="ORF">SAMN05444278_101400</name>
</gene>
<evidence type="ECO:0000313" key="4">
    <source>
        <dbReference type="Proteomes" id="UP000184462"/>
    </source>
</evidence>
<dbReference type="RefSeq" id="WP_073191304.1">
    <property type="nucleotide sequence ID" value="NZ_FQTW01000001.1"/>
</dbReference>
<keyword evidence="1" id="KW-1133">Transmembrane helix</keyword>
<evidence type="ECO:0000256" key="1">
    <source>
        <dbReference type="SAM" id="Phobius"/>
    </source>
</evidence>
<dbReference type="EMBL" id="FQTW01000001">
    <property type="protein sequence ID" value="SHE37419.1"/>
    <property type="molecule type" value="Genomic_DNA"/>
</dbReference>
<dbReference type="PANTHER" id="PTHR33371">
    <property type="entry name" value="INTERMEMBRANE PHOSPHOLIPID TRANSPORT SYSTEM BINDING PROTEIN MLAD-RELATED"/>
    <property type="match status" value="1"/>
</dbReference>
<dbReference type="Pfam" id="PF02470">
    <property type="entry name" value="MlaD"/>
    <property type="match status" value="1"/>
</dbReference>
<protein>
    <submittedName>
        <fullName evidence="3">Phospholipid/cholesterol/gamma-HCH transport system substrate-binding protein</fullName>
    </submittedName>
</protein>
<evidence type="ECO:0000313" key="3">
    <source>
        <dbReference type="EMBL" id="SHE37419.1"/>
    </source>
</evidence>
<dbReference type="STRING" id="1155689.SAMN05444278_101400"/>
<dbReference type="AlphaFoldDB" id="A0A1M4SYX6"/>
<keyword evidence="4" id="KW-1185">Reference proteome</keyword>
<dbReference type="InterPro" id="IPR052336">
    <property type="entry name" value="MlaD_Phospholipid_Transporter"/>
</dbReference>
<feature type="transmembrane region" description="Helical" evidence="1">
    <location>
        <begin position="7"/>
        <end position="27"/>
    </location>
</feature>
<reference evidence="3 4" key="1">
    <citation type="submission" date="2016-11" db="EMBL/GenBank/DDBJ databases">
        <authorList>
            <person name="Jaros S."/>
            <person name="Januszkiewicz K."/>
            <person name="Wedrychowicz H."/>
        </authorList>
    </citation>
    <scope>NUCLEOTIDE SEQUENCE [LARGE SCALE GENOMIC DNA]</scope>
    <source>
        <strain evidence="3 4">DSM 25661</strain>
    </source>
</reference>
<keyword evidence="1" id="KW-0812">Transmembrane</keyword>
<proteinExistence type="predicted"/>
<dbReference type="InterPro" id="IPR003399">
    <property type="entry name" value="Mce/MlaD"/>
</dbReference>
<dbReference type="OrthoDB" id="9769132at2"/>
<sequence length="313" mass="34530">MKLSKEFKAGLIAIVAITLFVFGYNYLKGNNLLNKSRTFYAVYDDVQGLGNSSPVTINGLQVGQVSDIRFLNETGKVLVELSINSDFQFSKNSVVNIFGGDFIGGKSIAIEPNFKNPTKAVSGDTLIGNIDDGLLELVNDKLTPLQAKIERSVVSIDSLVTSVNQVLNPNTRSEVQTAVAELTLTLKSIRLSADALNKNINQEDSDLNQSISNFNKTSENLVQITDSLSQIEYQALVANIDQTLLNLNQVTTKISDGEGSLGKLINDEDLYTNLEKSSKELELLFKDIKENPKRYVHFSLFGKKHTPYQNNQD</sequence>
<evidence type="ECO:0000259" key="2">
    <source>
        <dbReference type="Pfam" id="PF02470"/>
    </source>
</evidence>
<feature type="domain" description="Mce/MlaD" evidence="2">
    <location>
        <begin position="36"/>
        <end position="112"/>
    </location>
</feature>
<accession>A0A1M4SYX6</accession>